<proteinExistence type="predicted"/>
<organism evidence="5 6">
    <name type="scientific">Halapricum desulfuricans</name>
    <dbReference type="NCBI Taxonomy" id="2841257"/>
    <lineage>
        <taxon>Archaea</taxon>
        <taxon>Methanobacteriati</taxon>
        <taxon>Methanobacteriota</taxon>
        <taxon>Stenosarchaea group</taxon>
        <taxon>Halobacteria</taxon>
        <taxon>Halobacteriales</taxon>
        <taxon>Haloarculaceae</taxon>
        <taxon>Halapricum</taxon>
    </lineage>
</organism>
<keyword evidence="2" id="KW-1015">Disulfide bond</keyword>
<keyword evidence="1" id="KW-0732">Signal</keyword>
<dbReference type="Pfam" id="PF13385">
    <property type="entry name" value="Laminin_G_3"/>
    <property type="match status" value="1"/>
</dbReference>
<dbReference type="Gene3D" id="2.60.120.200">
    <property type="match status" value="1"/>
</dbReference>
<evidence type="ECO:0000256" key="2">
    <source>
        <dbReference type="ARBA" id="ARBA00023157"/>
    </source>
</evidence>
<reference evidence="5" key="1">
    <citation type="submission" date="2020-11" db="EMBL/GenBank/DDBJ databases">
        <title>Carbohydrate-dependent, anaerobic sulfur respiration: A novel catabolism in halophilic archaea.</title>
        <authorList>
            <person name="Sorokin D.Y."/>
            <person name="Messina E."/>
            <person name="Smedile F."/>
            <person name="La Cono V."/>
            <person name="Hallsworth J.E."/>
            <person name="Yakimov M.M."/>
        </authorList>
    </citation>
    <scope>NUCLEOTIDE SEQUENCE</scope>
    <source>
        <strain evidence="5">HSR12-1</strain>
    </source>
</reference>
<evidence type="ECO:0000256" key="1">
    <source>
        <dbReference type="ARBA" id="ARBA00022729"/>
    </source>
</evidence>
<dbReference type="SMART" id="SM00560">
    <property type="entry name" value="LamGL"/>
    <property type="match status" value="1"/>
</dbReference>
<gene>
    <name evidence="5" type="ORF">HSR121_1813</name>
</gene>
<dbReference type="InterPro" id="IPR006558">
    <property type="entry name" value="LamG-like"/>
</dbReference>
<feature type="region of interest" description="Disordered" evidence="3">
    <location>
        <begin position="369"/>
        <end position="404"/>
    </location>
</feature>
<feature type="domain" description="LamG-like jellyroll fold" evidence="4">
    <location>
        <begin position="279"/>
        <end position="420"/>
    </location>
</feature>
<protein>
    <submittedName>
        <fullName evidence="5">DUF1102 family</fullName>
    </submittedName>
</protein>
<dbReference type="PANTHER" id="PTHR47635:SF2">
    <property type="entry name" value="LAMG-LIKE JELLYROLL FOLD DOMAIN-CONTAINING PROTEIN"/>
    <property type="match status" value="1"/>
</dbReference>
<dbReference type="EMBL" id="CP064787">
    <property type="protein sequence ID" value="QSG06147.1"/>
    <property type="molecule type" value="Genomic_DNA"/>
</dbReference>
<name>A0A897N0D1_9EURY</name>
<evidence type="ECO:0000313" key="6">
    <source>
        <dbReference type="Proteomes" id="UP000663525"/>
    </source>
</evidence>
<dbReference type="SUPFAM" id="SSF49899">
    <property type="entry name" value="Concanavalin A-like lectins/glucanases"/>
    <property type="match status" value="1"/>
</dbReference>
<evidence type="ECO:0000313" key="5">
    <source>
        <dbReference type="EMBL" id="QSG06147.1"/>
    </source>
</evidence>
<feature type="compositionally biased region" description="Polar residues" evidence="3">
    <location>
        <begin position="369"/>
        <end position="385"/>
    </location>
</feature>
<sequence length="430" mass="45093">MKRRNVLAAFGTLSAGGVFTVGSGAFTSVSADRAVTVDVVGDANAFLRLAPCKNSDNGDYVANASNGAMAIDLADGDSGVAGSGVNPEAHSVFHNVFEICNQGTQPVCVDFAVDVPDIPSEADVPAQYDFGPDDPAVVFYRGSDRNTPVTVDQLDTGRPGAVALDVGECQCFGLEVRAFGFSSGRDLFENANLTIHADAGGDCIASVTDPVPQILGPTDGLIGYWPLDSVEDGTAEDIVGGNDGTVQNDVAATVGQVGDAASFDGHDDYVEIPPIQVSGSLTVAAWVKRKSNGRWQAATSQGNNSADTRNWWLGGRKNKDQVHWSIFDQSNNERVDSSPGSLQQDTFTHIVGTYDASSGEQKIYINGSQDTIESPGSFTPETSTDPGAIGAEIERDGNPSDLFDGSVDDVRVYDRALSASEVSDLYNATN</sequence>
<accession>A0A897N0D1</accession>
<dbReference type="InterPro" id="IPR013320">
    <property type="entry name" value="ConA-like_dom_sf"/>
</dbReference>
<dbReference type="AlphaFoldDB" id="A0A897N0D1"/>
<evidence type="ECO:0000256" key="3">
    <source>
        <dbReference type="SAM" id="MobiDB-lite"/>
    </source>
</evidence>
<dbReference type="Proteomes" id="UP000663525">
    <property type="component" value="Chromosome"/>
</dbReference>
<evidence type="ECO:0000259" key="4">
    <source>
        <dbReference type="SMART" id="SM00560"/>
    </source>
</evidence>
<dbReference type="PANTHER" id="PTHR47635">
    <property type="entry name" value="CUB DOMAIN-CONTAINING PROTEIN"/>
    <property type="match status" value="1"/>
</dbReference>